<dbReference type="Gene3D" id="3.40.50.300">
    <property type="entry name" value="P-loop containing nucleotide triphosphate hydrolases"/>
    <property type="match status" value="1"/>
</dbReference>
<sequence length="849" mass="89835">MRAEAGDPSYAEIARRVTAQRSGHGVVVSRATVYDCFREGRRRFDVALVIGIVRALVTEPTVRSWVSALAVLGQRTAAAALVDVTATVPPATAPFVGRTHELTRLARPSSAHWIHAMPGAGKSTLARQAARNAIAAGAVEGAIIADLRGHSPAGPPVDPDAVTRAALRLLGEKSNGLSASAARRMLRSRLQSSRTMLVLDDAASLEQVRSILSLPSGVSVIVTSRVVPAESRFQPLPLALFAPYESLALLDAMAGRDAIAQDPASAEVLLELMGHQPLAVSITAARVAARDTWTLADHVELARARRAGVHLDEPITRSLDLTYQLLPDTAQRLLRALAHHPVALLDRDSIDAVAGDLAPETDAALDVLETHSLIARAASGRIHMHELIRVYAADVGLEIDSPSERQAAADRLRRSVVDRAWSAHRTRSRSRRAVGRAPRAAVRDAGLSEVEAEEFLAGSLDLLLHIALTADRHGDGGVDGGGRGDGGVEGDIAIVNLIAETIDDALHRAGRGEDAVTLFREALRVARLRTDAEGELRALVDLGATLTLMGRAAEAEAVLSSIDEEAEGWWSEAPLAHNARGTSRLLQGRFDEARSALEAGLAAASRLGDRWREGLLWNSIALLHLHTGDLAACRIALERSIDISTECGDLSAAARGRVNLAKLLHDQGDHAAAETEARTALSEMEALGYVPGIAVAYSNLSAAVCALGRFAESATLAERGRAVARDAGMRQTELELLRTSGRSRLGEGRVDDARGAFELARDLADALGDRLAAAACAEDLGDCAHAARDRAEARSRWEQAVEGYRAVSSPDAADVEGKLAALLGRRGGGDEAALTVPSPDGVGREKPGR</sequence>
<dbReference type="Gene3D" id="1.25.40.10">
    <property type="entry name" value="Tetratricopeptide repeat domain"/>
    <property type="match status" value="2"/>
</dbReference>
<accession>A0A1P8UBS0</accession>
<dbReference type="STRING" id="36805.BOH66_16070"/>
<feature type="region of interest" description="Disordered" evidence="1">
    <location>
        <begin position="827"/>
        <end position="849"/>
    </location>
</feature>
<dbReference type="InterPro" id="IPR019734">
    <property type="entry name" value="TPR_rpt"/>
</dbReference>
<name>A0A1P8UBS0_9MICO</name>
<dbReference type="InterPro" id="IPR027417">
    <property type="entry name" value="P-loop_NTPase"/>
</dbReference>
<gene>
    <name evidence="2" type="ORF">BOH66_16070</name>
</gene>
<keyword evidence="3" id="KW-1185">Reference proteome</keyword>
<dbReference type="AlphaFoldDB" id="A0A1P8UBS0"/>
<dbReference type="GO" id="GO:0043531">
    <property type="term" value="F:ADP binding"/>
    <property type="evidence" value="ECO:0007669"/>
    <property type="project" value="InterPro"/>
</dbReference>
<dbReference type="SMART" id="SM00028">
    <property type="entry name" value="TPR"/>
    <property type="match status" value="4"/>
</dbReference>
<organism evidence="2 3">
    <name type="scientific">Microbacterium aurum</name>
    <dbReference type="NCBI Taxonomy" id="36805"/>
    <lineage>
        <taxon>Bacteria</taxon>
        <taxon>Bacillati</taxon>
        <taxon>Actinomycetota</taxon>
        <taxon>Actinomycetes</taxon>
        <taxon>Micrococcales</taxon>
        <taxon>Microbacteriaceae</taxon>
        <taxon>Microbacterium</taxon>
    </lineage>
</organism>
<dbReference type="Proteomes" id="UP000187185">
    <property type="component" value="Chromosome"/>
</dbReference>
<evidence type="ECO:0000313" key="3">
    <source>
        <dbReference type="Proteomes" id="UP000187185"/>
    </source>
</evidence>
<reference evidence="2 3" key="1">
    <citation type="submission" date="2016-12" db="EMBL/GenBank/DDBJ databases">
        <title>Complete genome sequence of Microbacterium aurum KACC 15219.</title>
        <authorList>
            <person name="Jung Y."/>
            <person name="Shin J.-H."/>
            <person name="Lee Y.-J."/>
            <person name="Yi H."/>
            <person name="Bahn Y.-S."/>
            <person name="Kim J.F."/>
            <person name="Lee D.-W."/>
        </authorList>
    </citation>
    <scope>NUCLEOTIDE SEQUENCE [LARGE SCALE GENOMIC DNA]</scope>
    <source>
        <strain evidence="2 3">KACC 15219</strain>
    </source>
</reference>
<evidence type="ECO:0000256" key="1">
    <source>
        <dbReference type="SAM" id="MobiDB-lite"/>
    </source>
</evidence>
<proteinExistence type="predicted"/>
<protein>
    <submittedName>
        <fullName evidence="2">Uncharacterized protein</fullName>
    </submittedName>
</protein>
<dbReference type="PANTHER" id="PTHR47691">
    <property type="entry name" value="REGULATOR-RELATED"/>
    <property type="match status" value="1"/>
</dbReference>
<dbReference type="KEGG" id="maur:BOH66_16070"/>
<dbReference type="EMBL" id="CP018762">
    <property type="protein sequence ID" value="APZ35576.1"/>
    <property type="molecule type" value="Genomic_DNA"/>
</dbReference>
<dbReference type="SUPFAM" id="SSF48452">
    <property type="entry name" value="TPR-like"/>
    <property type="match status" value="3"/>
</dbReference>
<evidence type="ECO:0000313" key="2">
    <source>
        <dbReference type="EMBL" id="APZ35576.1"/>
    </source>
</evidence>
<dbReference type="PANTHER" id="PTHR47691:SF3">
    <property type="entry name" value="HTH-TYPE TRANSCRIPTIONAL REGULATOR RV0890C-RELATED"/>
    <property type="match status" value="1"/>
</dbReference>
<dbReference type="SUPFAM" id="SSF52540">
    <property type="entry name" value="P-loop containing nucleoside triphosphate hydrolases"/>
    <property type="match status" value="1"/>
</dbReference>
<dbReference type="InterPro" id="IPR011990">
    <property type="entry name" value="TPR-like_helical_dom_sf"/>
</dbReference>